<dbReference type="AlphaFoldDB" id="A0A7M5WXN5"/>
<dbReference type="EnsemblMetazoa" id="CLYHEMT014686.2">
    <property type="protein sequence ID" value="CLYHEMP014686.2"/>
    <property type="gene ID" value="CLYHEMG014686"/>
</dbReference>
<dbReference type="Gene3D" id="2.60.120.10">
    <property type="entry name" value="Jelly Rolls"/>
    <property type="match status" value="2"/>
</dbReference>
<keyword evidence="6 7" id="KW-0114">cAMP</keyword>
<keyword evidence="4" id="KW-0677">Repeat</keyword>
<dbReference type="PROSITE" id="PS00888">
    <property type="entry name" value="CNMP_BINDING_1"/>
    <property type="match status" value="2"/>
</dbReference>
<keyword evidence="2" id="KW-0597">Phosphoprotein</keyword>
<dbReference type="PROSITE" id="PS50042">
    <property type="entry name" value="CNMP_BINDING_3"/>
    <property type="match status" value="2"/>
</dbReference>
<evidence type="ECO:0000256" key="1">
    <source>
        <dbReference type="ARBA" id="ARBA00005753"/>
    </source>
</evidence>
<feature type="region of interest" description="Disordered" evidence="8">
    <location>
        <begin position="27"/>
        <end position="82"/>
    </location>
</feature>
<name>A0A7M5WXN5_9CNID</name>
<evidence type="ECO:0000256" key="3">
    <source>
        <dbReference type="ARBA" id="ARBA00022566"/>
    </source>
</evidence>
<evidence type="ECO:0000256" key="5">
    <source>
        <dbReference type="ARBA" id="ARBA00022741"/>
    </source>
</evidence>
<dbReference type="InterPro" id="IPR050503">
    <property type="entry name" value="cAMP-dep_PK_reg_su-like"/>
</dbReference>
<dbReference type="InterPro" id="IPR018490">
    <property type="entry name" value="cNMP-bd_dom_sf"/>
</dbReference>
<sequence length="388" mass="43584">MSCFGKIPSCTKGSICVKGVKTQDSLTRCKKKKGDQNGGGPSESLLQEIKEEMGGPDMMDEPAFKPPPKRGRRQAVAAESYDPMADDDKDENVIFYTKTDEQLKCLQEAASNIIFFKKCDKEQRQVLFNAMFEKKVTQGETIIRQGDDGDNFYVIDKGEYDIFVKDSNGEEKKVASLTEGFFGELALLYNCPRNATIVSASDYGVLWGLDQKTFRQVVVKATARKRAVFEELLKGVSMLDSLQGDELMNLTDALDEVSYAQEQEIIREGDAASEMYFIMQGKAVVRAMDKNTKSQKDIVELDRGQYFGELALVLKKPRVASVFAMTENTKCAVLDINAFERLLGPCVDIMKRNIEKYEEERKRLGINSISENQENGNVTKSMTKLKIK</sequence>
<evidence type="ECO:0000313" key="10">
    <source>
        <dbReference type="EnsemblMetazoa" id="CLYHEMP014686.2"/>
    </source>
</evidence>
<dbReference type="GO" id="GO:0005829">
    <property type="term" value="C:cytosol"/>
    <property type="evidence" value="ECO:0007669"/>
    <property type="project" value="TreeGrafter"/>
</dbReference>
<dbReference type="SMART" id="SM00100">
    <property type="entry name" value="cNMP"/>
    <property type="match status" value="2"/>
</dbReference>
<evidence type="ECO:0000256" key="4">
    <source>
        <dbReference type="ARBA" id="ARBA00022737"/>
    </source>
</evidence>
<dbReference type="OrthoDB" id="417078at2759"/>
<protein>
    <recommendedName>
        <fullName evidence="9">Cyclic nucleotide-binding domain-containing protein</fullName>
    </recommendedName>
</protein>
<dbReference type="PRINTS" id="PR00103">
    <property type="entry name" value="CAMPKINASE"/>
</dbReference>
<evidence type="ECO:0000259" key="9">
    <source>
        <dbReference type="PROSITE" id="PS50042"/>
    </source>
</evidence>
<organism evidence="10 11">
    <name type="scientific">Clytia hemisphaerica</name>
    <dbReference type="NCBI Taxonomy" id="252671"/>
    <lineage>
        <taxon>Eukaryota</taxon>
        <taxon>Metazoa</taxon>
        <taxon>Cnidaria</taxon>
        <taxon>Hydrozoa</taxon>
        <taxon>Hydroidolina</taxon>
        <taxon>Leptothecata</taxon>
        <taxon>Obeliida</taxon>
        <taxon>Clytiidae</taxon>
        <taxon>Clytia</taxon>
    </lineage>
</organism>
<keyword evidence="5 7" id="KW-0547">Nucleotide-binding</keyword>
<evidence type="ECO:0000256" key="8">
    <source>
        <dbReference type="SAM" id="MobiDB-lite"/>
    </source>
</evidence>
<dbReference type="FunFam" id="2.60.120.10:FF:000006">
    <property type="entry name" value="cAMP-dependent protein kinase type I-alpha regulatory subunit"/>
    <property type="match status" value="1"/>
</dbReference>
<dbReference type="SUPFAM" id="SSF51206">
    <property type="entry name" value="cAMP-binding domain-like"/>
    <property type="match status" value="2"/>
</dbReference>
<dbReference type="GO" id="GO:0034236">
    <property type="term" value="F:protein kinase A catalytic subunit binding"/>
    <property type="evidence" value="ECO:0007669"/>
    <property type="project" value="TreeGrafter"/>
</dbReference>
<dbReference type="GO" id="GO:0004862">
    <property type="term" value="F:cAMP-dependent protein kinase inhibitor activity"/>
    <property type="evidence" value="ECO:0007669"/>
    <property type="project" value="TreeGrafter"/>
</dbReference>
<dbReference type="GO" id="GO:0005952">
    <property type="term" value="C:cAMP-dependent protein kinase complex"/>
    <property type="evidence" value="ECO:0007669"/>
    <property type="project" value="InterPro"/>
</dbReference>
<evidence type="ECO:0000256" key="2">
    <source>
        <dbReference type="ARBA" id="ARBA00022553"/>
    </source>
</evidence>
<evidence type="ECO:0000256" key="7">
    <source>
        <dbReference type="PIRSR" id="PIRSR000548-1"/>
    </source>
</evidence>
<feature type="domain" description="Cyclic nucleotide-binding" evidence="9">
    <location>
        <begin position="238"/>
        <end position="360"/>
    </location>
</feature>
<dbReference type="PIRSF" id="PIRSF000548">
    <property type="entry name" value="PK_regulatory"/>
    <property type="match status" value="1"/>
</dbReference>
<feature type="binding site" evidence="7">
    <location>
        <position position="309"/>
    </location>
    <ligand>
        <name>3',5'-cyclic AMP</name>
        <dbReference type="ChEBI" id="CHEBI:58165"/>
        <label>2</label>
    </ligand>
</feature>
<dbReference type="GO" id="GO:0030552">
    <property type="term" value="F:cAMP binding"/>
    <property type="evidence" value="ECO:0007669"/>
    <property type="project" value="UniProtKB-KW"/>
</dbReference>
<feature type="binding site" evidence="7">
    <location>
        <position position="193"/>
    </location>
    <ligand>
        <name>3',5'-cyclic AMP</name>
        <dbReference type="ChEBI" id="CHEBI:58165"/>
        <label>1</label>
    </ligand>
</feature>
<dbReference type="GeneID" id="136803248"/>
<reference evidence="10" key="1">
    <citation type="submission" date="2021-01" db="UniProtKB">
        <authorList>
            <consortium name="EnsemblMetazoa"/>
        </authorList>
    </citation>
    <scope>IDENTIFICATION</scope>
</reference>
<feature type="binding site" evidence="7">
    <location>
        <position position="318"/>
    </location>
    <ligand>
        <name>3',5'-cyclic AMP</name>
        <dbReference type="ChEBI" id="CHEBI:58165"/>
        <label>2</label>
    </ligand>
</feature>
<dbReference type="PANTHER" id="PTHR11635">
    <property type="entry name" value="CAMP-DEPENDENT PROTEIN KINASE REGULATORY CHAIN"/>
    <property type="match status" value="1"/>
</dbReference>
<evidence type="ECO:0000313" key="11">
    <source>
        <dbReference type="Proteomes" id="UP000594262"/>
    </source>
</evidence>
<feature type="binding site" evidence="7">
    <location>
        <position position="184"/>
    </location>
    <ligand>
        <name>3',5'-cyclic AMP</name>
        <dbReference type="ChEBI" id="CHEBI:58165"/>
        <label>1</label>
    </ligand>
</feature>
<dbReference type="Proteomes" id="UP000594262">
    <property type="component" value="Unplaced"/>
</dbReference>
<dbReference type="InterPro" id="IPR014710">
    <property type="entry name" value="RmlC-like_jellyroll"/>
</dbReference>
<feature type="domain" description="Cyclic nucleotide-binding" evidence="9">
    <location>
        <begin position="115"/>
        <end position="235"/>
    </location>
</feature>
<evidence type="ECO:0000256" key="6">
    <source>
        <dbReference type="ARBA" id="ARBA00023149"/>
    </source>
</evidence>
<proteinExistence type="inferred from homology"/>
<keyword evidence="11" id="KW-1185">Reference proteome</keyword>
<dbReference type="RefSeq" id="XP_066916072.1">
    <property type="nucleotide sequence ID" value="XM_067059971.1"/>
</dbReference>
<dbReference type="CDD" id="cd00038">
    <property type="entry name" value="CAP_ED"/>
    <property type="match status" value="2"/>
</dbReference>
<dbReference type="InterPro" id="IPR000595">
    <property type="entry name" value="cNMP-bd_dom"/>
</dbReference>
<comment type="similarity">
    <text evidence="1">Belongs to the cAMP-dependent kinase regulatory chain family.</text>
</comment>
<dbReference type="InterPro" id="IPR018488">
    <property type="entry name" value="cNMP-bd_CS"/>
</dbReference>
<dbReference type="Pfam" id="PF00027">
    <property type="entry name" value="cNMP_binding"/>
    <property type="match status" value="2"/>
</dbReference>
<accession>A0A7M5WXN5</accession>
<keyword evidence="3 7" id="KW-0116">cAMP-binding</keyword>
<dbReference type="PANTHER" id="PTHR11635:SF152">
    <property type="entry name" value="CAMP-DEPENDENT PROTEIN KINASE TYPE I REGULATORY SUBUNIT-RELATED"/>
    <property type="match status" value="1"/>
</dbReference>
<dbReference type="InterPro" id="IPR012198">
    <property type="entry name" value="cAMP_dep_PK_reg_su"/>
</dbReference>